<keyword evidence="14" id="KW-1185">Reference proteome</keyword>
<reference evidence="13 14" key="1">
    <citation type="submission" date="2013-02" db="EMBL/GenBank/DDBJ databases">
        <title>The Genome Sequence of Enterococcus phoeniculicola BAA-412.</title>
        <authorList>
            <consortium name="The Broad Institute Genome Sequencing Platform"/>
            <consortium name="The Broad Institute Genome Sequencing Center for Infectious Disease"/>
            <person name="Earl A.M."/>
            <person name="Gilmore M.S."/>
            <person name="Lebreton F."/>
            <person name="Walker B."/>
            <person name="Young S.K."/>
            <person name="Zeng Q."/>
            <person name="Gargeya S."/>
            <person name="Fitzgerald M."/>
            <person name="Haas B."/>
            <person name="Abouelleil A."/>
            <person name="Alvarado L."/>
            <person name="Arachchi H.M."/>
            <person name="Berlin A.M."/>
            <person name="Chapman S.B."/>
            <person name="Dewar J."/>
            <person name="Goldberg J."/>
            <person name="Griggs A."/>
            <person name="Gujja S."/>
            <person name="Hansen M."/>
            <person name="Howarth C."/>
            <person name="Imamovic A."/>
            <person name="Larimer J."/>
            <person name="McCowan C."/>
            <person name="Murphy C."/>
            <person name="Neiman D."/>
            <person name="Pearson M."/>
            <person name="Priest M."/>
            <person name="Roberts A."/>
            <person name="Saif S."/>
            <person name="Shea T."/>
            <person name="Sisk P."/>
            <person name="Sykes S."/>
            <person name="Wortman J."/>
            <person name="Nusbaum C."/>
            <person name="Birren B."/>
        </authorList>
    </citation>
    <scope>NUCLEOTIDE SEQUENCE [LARGE SCALE GENOMIC DNA]</scope>
    <source>
        <strain evidence="13 14">ATCC BAA-412</strain>
    </source>
</reference>
<dbReference type="EC" id="2.5.1.10" evidence="3"/>
<dbReference type="InterPro" id="IPR033749">
    <property type="entry name" value="Polyprenyl_synt_CS"/>
</dbReference>
<dbReference type="eggNOG" id="COG0142">
    <property type="taxonomic scope" value="Bacteria"/>
</dbReference>
<dbReference type="PROSITE" id="PS00444">
    <property type="entry name" value="POLYPRENYL_SYNTHASE_2"/>
    <property type="match status" value="1"/>
</dbReference>
<protein>
    <recommendedName>
        <fullName evidence="4">Farnesyl diphosphate synthase</fullName>
        <ecNumber evidence="3">2.5.1.10</ecNumber>
    </recommendedName>
    <alternativeName>
        <fullName evidence="10">(2E,6E)-farnesyl diphosphate synthase</fullName>
    </alternativeName>
    <alternativeName>
        <fullName evidence="9">Geranyltranstransferase</fullName>
    </alternativeName>
</protein>
<evidence type="ECO:0000256" key="3">
    <source>
        <dbReference type="ARBA" id="ARBA00012439"/>
    </source>
</evidence>
<evidence type="ECO:0000256" key="8">
    <source>
        <dbReference type="ARBA" id="ARBA00023229"/>
    </source>
</evidence>
<dbReference type="SFLD" id="SFLDS00005">
    <property type="entry name" value="Isoprenoid_Synthase_Type_I"/>
    <property type="match status" value="1"/>
</dbReference>
<dbReference type="HOGENOM" id="CLU_014015_0_1_9"/>
<evidence type="ECO:0000313" key="13">
    <source>
        <dbReference type="EMBL" id="EOL48922.1"/>
    </source>
</evidence>
<dbReference type="CDD" id="cd00685">
    <property type="entry name" value="Trans_IPPS_HT"/>
    <property type="match status" value="1"/>
</dbReference>
<dbReference type="PATRIC" id="fig|1158610.3.peg.449"/>
<dbReference type="Gene3D" id="1.10.600.10">
    <property type="entry name" value="Farnesyl Diphosphate Synthase"/>
    <property type="match status" value="1"/>
</dbReference>
<evidence type="ECO:0000256" key="11">
    <source>
        <dbReference type="ARBA" id="ARBA00049399"/>
    </source>
</evidence>
<dbReference type="STRING" id="154621.RV11_GL000877"/>
<dbReference type="EMBL" id="AJAT01000007">
    <property type="protein sequence ID" value="EOL48922.1"/>
    <property type="molecule type" value="Genomic_DNA"/>
</dbReference>
<evidence type="ECO:0000256" key="7">
    <source>
        <dbReference type="ARBA" id="ARBA00022842"/>
    </source>
</evidence>
<gene>
    <name evidence="13" type="ORF">UC3_00474</name>
</gene>
<accession>R3WNC1</accession>
<dbReference type="AlphaFoldDB" id="R3WNC1"/>
<dbReference type="PANTHER" id="PTHR43281:SF1">
    <property type="entry name" value="FARNESYL DIPHOSPHATE SYNTHASE"/>
    <property type="match status" value="1"/>
</dbReference>
<dbReference type="FunFam" id="1.10.600.10:FF:000001">
    <property type="entry name" value="Geranylgeranyl diphosphate synthase"/>
    <property type="match status" value="1"/>
</dbReference>
<evidence type="ECO:0000256" key="2">
    <source>
        <dbReference type="ARBA" id="ARBA00006706"/>
    </source>
</evidence>
<dbReference type="NCBIfam" id="NF045485">
    <property type="entry name" value="FPPsyn"/>
    <property type="match status" value="1"/>
</dbReference>
<evidence type="ECO:0000256" key="5">
    <source>
        <dbReference type="ARBA" id="ARBA00022679"/>
    </source>
</evidence>
<dbReference type="GO" id="GO:0004337">
    <property type="term" value="F:(2E,6E)-farnesyl diphosphate synthase activity"/>
    <property type="evidence" value="ECO:0007669"/>
    <property type="project" value="UniProtKB-EC"/>
</dbReference>
<dbReference type="SFLD" id="SFLDG01017">
    <property type="entry name" value="Polyprenyl_Transferase_Like"/>
    <property type="match status" value="1"/>
</dbReference>
<dbReference type="OrthoDB" id="9805316at2"/>
<evidence type="ECO:0000256" key="6">
    <source>
        <dbReference type="ARBA" id="ARBA00022723"/>
    </source>
</evidence>
<evidence type="ECO:0000256" key="12">
    <source>
        <dbReference type="RuleBase" id="RU004466"/>
    </source>
</evidence>
<dbReference type="SUPFAM" id="SSF48576">
    <property type="entry name" value="Terpenoid synthases"/>
    <property type="match status" value="1"/>
</dbReference>
<dbReference type="GO" id="GO:0046872">
    <property type="term" value="F:metal ion binding"/>
    <property type="evidence" value="ECO:0007669"/>
    <property type="project" value="UniProtKB-KW"/>
</dbReference>
<comment type="caution">
    <text evidence="13">The sequence shown here is derived from an EMBL/GenBank/DDBJ whole genome shotgun (WGS) entry which is preliminary data.</text>
</comment>
<dbReference type="PANTHER" id="PTHR43281">
    <property type="entry name" value="FARNESYL DIPHOSPHATE SYNTHASE"/>
    <property type="match status" value="1"/>
</dbReference>
<dbReference type="InterPro" id="IPR008949">
    <property type="entry name" value="Isoprenoid_synthase_dom_sf"/>
</dbReference>
<dbReference type="RefSeq" id="WP_010767148.1">
    <property type="nucleotide sequence ID" value="NZ_ASWE01000004.1"/>
</dbReference>
<sequence>MSTNQTFSEKHLPFVEQELVSFINKHTTNEQLKESMLYSVNAGGKRIRPQLLLAAVSSFHKTVGTGAYQTAAALEMVHTYSLIHDDLPAMDDDDLRRGKPTNHKVYGEATAILAGDALLTMAFQLLSMAQVEMEPKLLLLQLFSKAAGAEGMVSGQAADMQAENKQISVKELAGIHEDKTGKLIEYALISGGILANQPTEVLEMLQTLAGHLGLAFQIRDDLLDVTSTTELLGKETQRDAQLNKSTYPGLLGLAEAKLALDEELIAAERTIDRLQQTVSAFEPMYLKELVKVFYL</sequence>
<evidence type="ECO:0000256" key="9">
    <source>
        <dbReference type="ARBA" id="ARBA00032380"/>
    </source>
</evidence>
<evidence type="ECO:0000256" key="10">
    <source>
        <dbReference type="ARBA" id="ARBA00032873"/>
    </source>
</evidence>
<name>R3WNC1_9ENTE</name>
<dbReference type="InterPro" id="IPR053378">
    <property type="entry name" value="Prenyl_diphosphate_synthase"/>
</dbReference>
<comment type="similarity">
    <text evidence="2 12">Belongs to the FPP/GGPP synthase family.</text>
</comment>
<dbReference type="GO" id="GO:0005737">
    <property type="term" value="C:cytoplasm"/>
    <property type="evidence" value="ECO:0007669"/>
    <property type="project" value="UniProtKB-ARBA"/>
</dbReference>
<comment type="cofactor">
    <cofactor evidence="1">
        <name>Mg(2+)</name>
        <dbReference type="ChEBI" id="CHEBI:18420"/>
    </cofactor>
</comment>
<evidence type="ECO:0000256" key="4">
    <source>
        <dbReference type="ARBA" id="ARBA00015100"/>
    </source>
</evidence>
<keyword evidence="5 12" id="KW-0808">Transferase</keyword>
<dbReference type="GO" id="GO:0016114">
    <property type="term" value="P:terpenoid biosynthetic process"/>
    <property type="evidence" value="ECO:0007669"/>
    <property type="project" value="UniProtKB-ARBA"/>
</dbReference>
<dbReference type="Pfam" id="PF00348">
    <property type="entry name" value="polyprenyl_synt"/>
    <property type="match status" value="1"/>
</dbReference>
<dbReference type="Proteomes" id="UP000013785">
    <property type="component" value="Unassembled WGS sequence"/>
</dbReference>
<evidence type="ECO:0000313" key="14">
    <source>
        <dbReference type="Proteomes" id="UP000013785"/>
    </source>
</evidence>
<keyword evidence="7" id="KW-0460">Magnesium</keyword>
<proteinExistence type="inferred from homology"/>
<keyword evidence="8" id="KW-0414">Isoprene biosynthesis</keyword>
<dbReference type="InterPro" id="IPR000092">
    <property type="entry name" value="Polyprenyl_synt"/>
</dbReference>
<evidence type="ECO:0000256" key="1">
    <source>
        <dbReference type="ARBA" id="ARBA00001946"/>
    </source>
</evidence>
<comment type="catalytic activity">
    <reaction evidence="11">
        <text>isopentenyl diphosphate + (2E)-geranyl diphosphate = (2E,6E)-farnesyl diphosphate + diphosphate</text>
        <dbReference type="Rhea" id="RHEA:19361"/>
        <dbReference type="ChEBI" id="CHEBI:33019"/>
        <dbReference type="ChEBI" id="CHEBI:58057"/>
        <dbReference type="ChEBI" id="CHEBI:128769"/>
        <dbReference type="ChEBI" id="CHEBI:175763"/>
        <dbReference type="EC" id="2.5.1.10"/>
    </reaction>
</comment>
<keyword evidence="6" id="KW-0479">Metal-binding</keyword>
<organism evidence="13 14">
    <name type="scientific">Enterococcus phoeniculicola ATCC BAA-412</name>
    <dbReference type="NCBI Taxonomy" id="1158610"/>
    <lineage>
        <taxon>Bacteria</taxon>
        <taxon>Bacillati</taxon>
        <taxon>Bacillota</taxon>
        <taxon>Bacilli</taxon>
        <taxon>Lactobacillales</taxon>
        <taxon>Enterococcaceae</taxon>
        <taxon>Enterococcus</taxon>
    </lineage>
</organism>
<dbReference type="PROSITE" id="PS00723">
    <property type="entry name" value="POLYPRENYL_SYNTHASE_1"/>
    <property type="match status" value="1"/>
</dbReference>